<dbReference type="PANTHER" id="PTHR47292:SF1">
    <property type="entry name" value="TRANSCRIPTION ELONGATION FACTOR (TFIIS) FAMILY PROTEIN"/>
    <property type="match status" value="1"/>
</dbReference>
<dbReference type="OrthoDB" id="1595674at2759"/>
<proteinExistence type="predicted"/>
<sequence length="156" mass="16623">MYLHGSADVENNAAERTGMKVCSQETQIVFKKKASRVNPENILFPDIHSIVSASRPAAACGSPAAPSHFEGTPGWRGPAATNAFRPSSPRKTSNGDKTVEIDLIVAEDGEKVVNFISSGQSPASPAGFQFRGIFLEVGSRRSACILIVPVMMVVLH</sequence>
<organism evidence="1 2">
    <name type="scientific">Salix viminalis</name>
    <name type="common">Common osier</name>
    <name type="synonym">Basket willow</name>
    <dbReference type="NCBI Taxonomy" id="40686"/>
    <lineage>
        <taxon>Eukaryota</taxon>
        <taxon>Viridiplantae</taxon>
        <taxon>Streptophyta</taxon>
        <taxon>Embryophyta</taxon>
        <taxon>Tracheophyta</taxon>
        <taxon>Spermatophyta</taxon>
        <taxon>Magnoliopsida</taxon>
        <taxon>eudicotyledons</taxon>
        <taxon>Gunneridae</taxon>
        <taxon>Pentapetalae</taxon>
        <taxon>rosids</taxon>
        <taxon>fabids</taxon>
        <taxon>Malpighiales</taxon>
        <taxon>Salicaceae</taxon>
        <taxon>Saliceae</taxon>
        <taxon>Salix</taxon>
    </lineage>
</organism>
<keyword evidence="1" id="KW-0251">Elongation factor</keyword>
<keyword evidence="2" id="KW-1185">Reference proteome</keyword>
<dbReference type="PANTHER" id="PTHR47292">
    <property type="entry name" value="TRANSCRIPTION ELONGATION FACTOR (TFIIS) FAMILY PROTEIN-RELATED"/>
    <property type="match status" value="1"/>
</dbReference>
<gene>
    <name evidence="1" type="ORF">OIU85_021817</name>
</gene>
<name>A0A9Q0ZE00_SALVM</name>
<dbReference type="AlphaFoldDB" id="A0A9Q0ZE00"/>
<protein>
    <submittedName>
        <fullName evidence="1">TRANSCRIPTION ELONGATION FACTOR (TFIIS) FAMILY PROTEIN-RELATED</fullName>
    </submittedName>
</protein>
<keyword evidence="1" id="KW-0648">Protein biosynthesis</keyword>
<accession>A0A9Q0ZE00</accession>
<reference evidence="1" key="2">
    <citation type="journal article" date="2023" name="Int. J. Mol. Sci.">
        <title>De Novo Assembly and Annotation of 11 Diverse Shrub Willow (Salix) Genomes Reveals Novel Gene Organization in Sex-Linked Regions.</title>
        <authorList>
            <person name="Hyden B."/>
            <person name="Feng K."/>
            <person name="Yates T.B."/>
            <person name="Jawdy S."/>
            <person name="Cereghino C."/>
            <person name="Smart L.B."/>
            <person name="Muchero W."/>
        </authorList>
    </citation>
    <scope>NUCLEOTIDE SEQUENCE [LARGE SCALE GENOMIC DNA]</scope>
    <source>
        <tissue evidence="1">Shoot tip</tissue>
    </source>
</reference>
<evidence type="ECO:0000313" key="1">
    <source>
        <dbReference type="EMBL" id="KAJ6731084.1"/>
    </source>
</evidence>
<reference evidence="1" key="1">
    <citation type="submission" date="2022-11" db="EMBL/GenBank/DDBJ databases">
        <authorList>
            <person name="Hyden B.L."/>
            <person name="Feng K."/>
            <person name="Yates T."/>
            <person name="Jawdy S."/>
            <person name="Smart L.B."/>
            <person name="Muchero W."/>
        </authorList>
    </citation>
    <scope>NUCLEOTIDE SEQUENCE</scope>
    <source>
        <tissue evidence="1">Shoot tip</tissue>
    </source>
</reference>
<dbReference type="GO" id="GO:0003746">
    <property type="term" value="F:translation elongation factor activity"/>
    <property type="evidence" value="ECO:0007669"/>
    <property type="project" value="UniProtKB-KW"/>
</dbReference>
<dbReference type="Proteomes" id="UP001151529">
    <property type="component" value="Chromosome 2"/>
</dbReference>
<comment type="caution">
    <text evidence="1">The sequence shown here is derived from an EMBL/GenBank/DDBJ whole genome shotgun (WGS) entry which is preliminary data.</text>
</comment>
<dbReference type="EMBL" id="JAPFFL010000004">
    <property type="protein sequence ID" value="KAJ6731084.1"/>
    <property type="molecule type" value="Genomic_DNA"/>
</dbReference>
<evidence type="ECO:0000313" key="2">
    <source>
        <dbReference type="Proteomes" id="UP001151529"/>
    </source>
</evidence>